<feature type="transmembrane region" description="Helical" evidence="3">
    <location>
        <begin position="257"/>
        <end position="278"/>
    </location>
</feature>
<protein>
    <recommendedName>
        <fullName evidence="4">VASt domain-containing protein</fullName>
    </recommendedName>
</protein>
<name>A0A8T2TKF1_CERRI</name>
<evidence type="ECO:0000256" key="2">
    <source>
        <dbReference type="ARBA" id="ARBA00023136"/>
    </source>
</evidence>
<dbReference type="InterPro" id="IPR031968">
    <property type="entry name" value="VASt"/>
</dbReference>
<comment type="subcellular location">
    <subcellularLocation>
        <location evidence="1">Membrane</location>
    </subcellularLocation>
</comment>
<proteinExistence type="predicted"/>
<dbReference type="Proteomes" id="UP000825935">
    <property type="component" value="Chromosome 13"/>
</dbReference>
<keyword evidence="3" id="KW-0812">Transmembrane</keyword>
<dbReference type="PANTHER" id="PTHR47666">
    <property type="entry name" value="PROTEIN VASCULAR ASSOCIATED DEATH 1, CHLOROPLASTIC"/>
    <property type="match status" value="1"/>
</dbReference>
<organism evidence="5 6">
    <name type="scientific">Ceratopteris richardii</name>
    <name type="common">Triangle waterfern</name>
    <dbReference type="NCBI Taxonomy" id="49495"/>
    <lineage>
        <taxon>Eukaryota</taxon>
        <taxon>Viridiplantae</taxon>
        <taxon>Streptophyta</taxon>
        <taxon>Embryophyta</taxon>
        <taxon>Tracheophyta</taxon>
        <taxon>Polypodiopsida</taxon>
        <taxon>Polypodiidae</taxon>
        <taxon>Polypodiales</taxon>
        <taxon>Pteridineae</taxon>
        <taxon>Pteridaceae</taxon>
        <taxon>Parkerioideae</taxon>
        <taxon>Ceratopteris</taxon>
    </lineage>
</organism>
<dbReference type="AlphaFoldDB" id="A0A8T2TKF1"/>
<evidence type="ECO:0000256" key="3">
    <source>
        <dbReference type="SAM" id="Phobius"/>
    </source>
</evidence>
<gene>
    <name evidence="5" type="ORF">KP509_13G040900</name>
</gene>
<dbReference type="GO" id="GO:0016020">
    <property type="term" value="C:membrane"/>
    <property type="evidence" value="ECO:0007669"/>
    <property type="project" value="UniProtKB-SubCell"/>
</dbReference>
<dbReference type="Pfam" id="PF16016">
    <property type="entry name" value="VASt"/>
    <property type="match status" value="1"/>
</dbReference>
<feature type="domain" description="VASt" evidence="4">
    <location>
        <begin position="1"/>
        <end position="170"/>
    </location>
</feature>
<evidence type="ECO:0000313" key="6">
    <source>
        <dbReference type="Proteomes" id="UP000825935"/>
    </source>
</evidence>
<dbReference type="PANTHER" id="PTHR47666:SF1">
    <property type="entry name" value="PROTEIN VASCULAR ASSOCIATED DEATH 1, CHLOROPLASTIC"/>
    <property type="match status" value="1"/>
</dbReference>
<evidence type="ECO:0000313" key="5">
    <source>
        <dbReference type="EMBL" id="KAH7421109.1"/>
    </source>
</evidence>
<evidence type="ECO:0000259" key="4">
    <source>
        <dbReference type="PROSITE" id="PS51778"/>
    </source>
</evidence>
<keyword evidence="3" id="KW-1133">Transmembrane helix</keyword>
<dbReference type="PROSITE" id="PS51778">
    <property type="entry name" value="VAST"/>
    <property type="match status" value="1"/>
</dbReference>
<keyword evidence="6" id="KW-1185">Reference proteome</keyword>
<dbReference type="OrthoDB" id="2162691at2759"/>
<evidence type="ECO:0000256" key="1">
    <source>
        <dbReference type="ARBA" id="ARBA00004370"/>
    </source>
</evidence>
<sequence>MVVECELPVDVRDFFRLFFSDESIKFCEAFHKRCGDEGFQCTSWAQDQHFGHVRDVSFRHPVKVYFGPKASNCQEVQRYRLYQKNRLIVETSQQMNDIPYGDYFCVKGWWDVSPLMERAVPHCAVRVFVDVVFSKKTVWKGKIEQGTYDECRDVYATWLAEAHQLLKEKGMINEQPLRDCAKQQKLKRKHDVNSLQILGNKKVSKNMGNISVAQVCAPEGQSQQPVQALISPARTGLAYLSQQLSPTALNSISQVKMLVVICVLLLFFLIHTGIIIALSRTQKIQYLPFDQQKCVDYHGSLGSHQRGQDTLWLEQSTRILWEEVNIAEARLKTMLQTVEVLKASLNLAERISSKELQSAD</sequence>
<keyword evidence="2 3" id="KW-0472">Membrane</keyword>
<comment type="caution">
    <text evidence="5">The sequence shown here is derived from an EMBL/GenBank/DDBJ whole genome shotgun (WGS) entry which is preliminary data.</text>
</comment>
<accession>A0A8T2TKF1</accession>
<dbReference type="GO" id="GO:0043069">
    <property type="term" value="P:negative regulation of programmed cell death"/>
    <property type="evidence" value="ECO:0007669"/>
    <property type="project" value="TreeGrafter"/>
</dbReference>
<dbReference type="EMBL" id="CM035418">
    <property type="protein sequence ID" value="KAH7421109.1"/>
    <property type="molecule type" value="Genomic_DNA"/>
</dbReference>
<reference evidence="5" key="1">
    <citation type="submission" date="2021-08" db="EMBL/GenBank/DDBJ databases">
        <title>WGS assembly of Ceratopteris richardii.</title>
        <authorList>
            <person name="Marchant D.B."/>
            <person name="Chen G."/>
            <person name="Jenkins J."/>
            <person name="Shu S."/>
            <person name="Leebens-Mack J."/>
            <person name="Grimwood J."/>
            <person name="Schmutz J."/>
            <person name="Soltis P."/>
            <person name="Soltis D."/>
            <person name="Chen Z.-H."/>
        </authorList>
    </citation>
    <scope>NUCLEOTIDE SEQUENCE</scope>
    <source>
        <strain evidence="5">Whitten #5841</strain>
        <tissue evidence="5">Leaf</tissue>
    </source>
</reference>